<dbReference type="InterPro" id="IPR000944">
    <property type="entry name" value="Tscrpt_reg_Rrf2"/>
</dbReference>
<dbReference type="GO" id="GO:0003677">
    <property type="term" value="F:DNA binding"/>
    <property type="evidence" value="ECO:0007669"/>
    <property type="project" value="UniProtKB-KW"/>
</dbReference>
<dbReference type="PANTHER" id="PTHR33221">
    <property type="entry name" value="WINGED HELIX-TURN-HELIX TRANSCRIPTIONAL REGULATOR, RRF2 FAMILY"/>
    <property type="match status" value="1"/>
</dbReference>
<dbReference type="PROSITE" id="PS51197">
    <property type="entry name" value="HTH_RRF2_2"/>
    <property type="match status" value="1"/>
</dbReference>
<dbReference type="InterPro" id="IPR036388">
    <property type="entry name" value="WH-like_DNA-bd_sf"/>
</dbReference>
<dbReference type="OrthoDB" id="9800519at2"/>
<sequence length="181" mass="19491">MRLTTKGRFAVTAMIDIALHGRSGPVTLASISLRQRVSLSYLELLFAKLRRNDLVESTRGPGGGYSLSRKAALISVADIVLSIEDHGNETTRRRAGDGADDTGRCEVDELWASVNLRAVEFLKSISLQSLVDEQKAKGVQAATSVAGSRRTSVVGTPVRKPFVVDAPNSVFALGRRQQRAG</sequence>
<dbReference type="RefSeq" id="WP_042578485.1">
    <property type="nucleotide sequence ID" value="NZ_JXQQ01000019.1"/>
</dbReference>
<comment type="caution">
    <text evidence="2">The sequence shown here is derived from an EMBL/GenBank/DDBJ whole genome shotgun (WGS) entry which is preliminary data.</text>
</comment>
<dbReference type="AlphaFoldDB" id="A0A0D0L605"/>
<reference evidence="2 3" key="1">
    <citation type="submission" date="2014-12" db="EMBL/GenBank/DDBJ databases">
        <title>16Stimator: statistical estimation of ribosomal gene copy numbers from draft genome assemblies.</title>
        <authorList>
            <person name="Perisin M.A."/>
            <person name="Vetter M."/>
            <person name="Gilbert J.A."/>
            <person name="Bergelson J."/>
        </authorList>
    </citation>
    <scope>NUCLEOTIDE SEQUENCE [LARGE SCALE GENOMIC DNA]</scope>
    <source>
        <strain evidence="2 3">MEDvA23</strain>
    </source>
</reference>
<dbReference type="Gene3D" id="1.10.10.10">
    <property type="entry name" value="Winged helix-like DNA-binding domain superfamily/Winged helix DNA-binding domain"/>
    <property type="match status" value="1"/>
</dbReference>
<dbReference type="InterPro" id="IPR036390">
    <property type="entry name" value="WH_DNA-bd_sf"/>
</dbReference>
<keyword evidence="1 2" id="KW-0238">DNA-binding</keyword>
<name>A0A0D0L605_VARPD</name>
<proteinExistence type="predicted"/>
<dbReference type="Pfam" id="PF02082">
    <property type="entry name" value="Rrf2"/>
    <property type="match status" value="1"/>
</dbReference>
<evidence type="ECO:0000313" key="3">
    <source>
        <dbReference type="Proteomes" id="UP000032067"/>
    </source>
</evidence>
<dbReference type="PANTHER" id="PTHR33221:SF5">
    <property type="entry name" value="HTH-TYPE TRANSCRIPTIONAL REGULATOR ISCR"/>
    <property type="match status" value="1"/>
</dbReference>
<dbReference type="EMBL" id="JXQQ01000019">
    <property type="protein sequence ID" value="KIQ33827.1"/>
    <property type="molecule type" value="Genomic_DNA"/>
</dbReference>
<dbReference type="GO" id="GO:0005829">
    <property type="term" value="C:cytosol"/>
    <property type="evidence" value="ECO:0007669"/>
    <property type="project" value="TreeGrafter"/>
</dbReference>
<dbReference type="NCBIfam" id="TIGR00738">
    <property type="entry name" value="rrf2_super"/>
    <property type="match status" value="1"/>
</dbReference>
<gene>
    <name evidence="2" type="ORF">RT97_09235</name>
</gene>
<evidence type="ECO:0000313" key="2">
    <source>
        <dbReference type="EMBL" id="KIQ33827.1"/>
    </source>
</evidence>
<dbReference type="SUPFAM" id="SSF46785">
    <property type="entry name" value="Winged helix' DNA-binding domain"/>
    <property type="match status" value="1"/>
</dbReference>
<organism evidence="2 3">
    <name type="scientific">Variovorax paradoxus</name>
    <dbReference type="NCBI Taxonomy" id="34073"/>
    <lineage>
        <taxon>Bacteria</taxon>
        <taxon>Pseudomonadati</taxon>
        <taxon>Pseudomonadota</taxon>
        <taxon>Betaproteobacteria</taxon>
        <taxon>Burkholderiales</taxon>
        <taxon>Comamonadaceae</taxon>
        <taxon>Variovorax</taxon>
    </lineage>
</organism>
<protein>
    <submittedName>
        <fullName evidence="2">DNA-binding protein</fullName>
    </submittedName>
</protein>
<dbReference type="Proteomes" id="UP000032067">
    <property type="component" value="Unassembled WGS sequence"/>
</dbReference>
<dbReference type="GO" id="GO:0003700">
    <property type="term" value="F:DNA-binding transcription factor activity"/>
    <property type="evidence" value="ECO:0007669"/>
    <property type="project" value="TreeGrafter"/>
</dbReference>
<accession>A0A0D0L605</accession>
<evidence type="ECO:0000256" key="1">
    <source>
        <dbReference type="ARBA" id="ARBA00023125"/>
    </source>
</evidence>